<dbReference type="RefSeq" id="WP_310028967.1">
    <property type="nucleotide sequence ID" value="NZ_JAVDVI010000029.1"/>
</dbReference>
<organism evidence="1 2">
    <name type="scientific">Flavobacterium arsenatis</name>
    <dbReference type="NCBI Taxonomy" id="1484332"/>
    <lineage>
        <taxon>Bacteria</taxon>
        <taxon>Pseudomonadati</taxon>
        <taxon>Bacteroidota</taxon>
        <taxon>Flavobacteriia</taxon>
        <taxon>Flavobacteriales</taxon>
        <taxon>Flavobacteriaceae</taxon>
        <taxon>Flavobacterium</taxon>
    </lineage>
</organism>
<sequence length="334" mass="38359">MGNIAKFRHLTKLNKLAQVAKGVDGIEKVVQASNILRYIKGAAGVVELTSGSLNLLLKITDLRNESPYKELSHFLFYLELLTLAGELTASLKVGLKKSAREAIEKSDGAFRKQYDELFGELYKIAGLKKVYQHVDDFMLTRPKFQDVNLVNKLWEEKIVNKLLYPTSLRKLYFKYLDKYPNLRRGFNQAEFKTTIFNQGKKIDEIVEFSISGDKDKLITSFGNPPDLPPNAIDILDDYDNFEAFVKGASDFSGNPRNYDSEIKYIFNFLRNHINKGDEFIIETQNIFKTCGSCRREFVMLEDYLKTQGKKVKIIVYSDETIKGTARLKEKLKIK</sequence>
<reference evidence="1 2" key="1">
    <citation type="submission" date="2023-07" db="EMBL/GenBank/DDBJ databases">
        <title>Sorghum-associated microbial communities from plants grown in Nebraska, USA.</title>
        <authorList>
            <person name="Schachtman D."/>
        </authorList>
    </citation>
    <scope>NUCLEOTIDE SEQUENCE [LARGE SCALE GENOMIC DNA]</scope>
    <source>
        <strain evidence="1 2">3773</strain>
    </source>
</reference>
<evidence type="ECO:0000313" key="2">
    <source>
        <dbReference type="Proteomes" id="UP001255185"/>
    </source>
</evidence>
<keyword evidence="2" id="KW-1185">Reference proteome</keyword>
<proteinExistence type="predicted"/>
<name>A0ABU1TUW0_9FLAO</name>
<gene>
    <name evidence="1" type="ORF">J2X31_003703</name>
</gene>
<dbReference type="EMBL" id="JAVDVI010000029">
    <property type="protein sequence ID" value="MDR6969669.1"/>
    <property type="molecule type" value="Genomic_DNA"/>
</dbReference>
<protein>
    <submittedName>
        <fullName evidence="1">Uncharacterized protein</fullName>
    </submittedName>
</protein>
<comment type="caution">
    <text evidence="1">The sequence shown here is derived from an EMBL/GenBank/DDBJ whole genome shotgun (WGS) entry which is preliminary data.</text>
</comment>
<dbReference type="Proteomes" id="UP001255185">
    <property type="component" value="Unassembled WGS sequence"/>
</dbReference>
<accession>A0ABU1TUW0</accession>
<evidence type="ECO:0000313" key="1">
    <source>
        <dbReference type="EMBL" id="MDR6969669.1"/>
    </source>
</evidence>